<keyword evidence="3" id="KW-1185">Reference proteome</keyword>
<feature type="region of interest" description="Disordered" evidence="1">
    <location>
        <begin position="415"/>
        <end position="440"/>
    </location>
</feature>
<feature type="compositionally biased region" description="Basic residues" evidence="1">
    <location>
        <begin position="428"/>
        <end position="440"/>
    </location>
</feature>
<organism evidence="2 3">
    <name type="scientific">Ditylenchus destructor</name>
    <dbReference type="NCBI Taxonomy" id="166010"/>
    <lineage>
        <taxon>Eukaryota</taxon>
        <taxon>Metazoa</taxon>
        <taxon>Ecdysozoa</taxon>
        <taxon>Nematoda</taxon>
        <taxon>Chromadorea</taxon>
        <taxon>Rhabditida</taxon>
        <taxon>Tylenchina</taxon>
        <taxon>Tylenchomorpha</taxon>
        <taxon>Sphaerularioidea</taxon>
        <taxon>Anguinidae</taxon>
        <taxon>Anguininae</taxon>
        <taxon>Ditylenchus</taxon>
    </lineage>
</organism>
<reference evidence="2" key="1">
    <citation type="submission" date="2022-01" db="EMBL/GenBank/DDBJ databases">
        <title>Genome Sequence Resource for Two Populations of Ditylenchus destructor, the Migratory Endoparasitic Phytonematode.</title>
        <authorList>
            <person name="Zhang H."/>
            <person name="Lin R."/>
            <person name="Xie B."/>
        </authorList>
    </citation>
    <scope>NUCLEOTIDE SEQUENCE</scope>
    <source>
        <strain evidence="2">BazhouSP</strain>
    </source>
</reference>
<name>A0AAD4NGP7_9BILA</name>
<comment type="caution">
    <text evidence="2">The sequence shown here is derived from an EMBL/GenBank/DDBJ whole genome shotgun (WGS) entry which is preliminary data.</text>
</comment>
<sequence>MLAFQSILKGHSPYVSLISVTAFYASTETQLQVLYCIVASVICIDLLFSSTRDHSVIYECFTWPTRDFFKTLSVALCSYAIYALKNEEKERAFASSLAAVSCLVVNPVYKYQKVNDKIKATLAICLESLREFIISYIAVPLIWLHNWVSYIFLCRWIPGLVEYLRSCWHALGARMSSVIVRMRAVYAKIMDVMKYWICFHWWTDLRQFLKLYAIDPAVSKLSELFKSYISEPIKAFCRGFVYVVGCYWIVPLSKKFGNLCLSLCGKCVNLQKRGAIAFGSYVLRPLLGAFYDRLCDLGLEAYNWFYMAAIQPTIDICYAKYKFLEDLIFIHILGPIFAVLLSVVPNKNPFAETVDHGLDEFLPDITESDAESNVTKDSHASKDEDPTGMSFDESSGDERKFLPKGLSRIEIGSDSSDAESLYPLSREHKAKRKRYAQNAT</sequence>
<gene>
    <name evidence="2" type="ORF">DdX_01940</name>
</gene>
<dbReference type="AlphaFoldDB" id="A0AAD4NGP7"/>
<protein>
    <submittedName>
        <fullName evidence="2">Uncharacterized protein</fullName>
    </submittedName>
</protein>
<feature type="compositionally biased region" description="Basic and acidic residues" evidence="1">
    <location>
        <begin position="374"/>
        <end position="385"/>
    </location>
</feature>
<evidence type="ECO:0000256" key="1">
    <source>
        <dbReference type="SAM" id="MobiDB-lite"/>
    </source>
</evidence>
<dbReference type="Proteomes" id="UP001201812">
    <property type="component" value="Unassembled WGS sequence"/>
</dbReference>
<evidence type="ECO:0000313" key="2">
    <source>
        <dbReference type="EMBL" id="KAI1725287.1"/>
    </source>
</evidence>
<proteinExistence type="predicted"/>
<feature type="region of interest" description="Disordered" evidence="1">
    <location>
        <begin position="369"/>
        <end position="402"/>
    </location>
</feature>
<accession>A0AAD4NGP7</accession>
<dbReference type="EMBL" id="JAKKPZ010000002">
    <property type="protein sequence ID" value="KAI1725287.1"/>
    <property type="molecule type" value="Genomic_DNA"/>
</dbReference>
<evidence type="ECO:0000313" key="3">
    <source>
        <dbReference type="Proteomes" id="UP001201812"/>
    </source>
</evidence>